<dbReference type="EMBL" id="JAPTMY010000012">
    <property type="protein sequence ID" value="MCZ0857773.1"/>
    <property type="molecule type" value="Genomic_DNA"/>
</dbReference>
<sequence>MLQLIATDLDGTILFDRKVSAADLGAMRRWRSAGNLLVVDTGKSVFATRDTLEPLGVVFDYAVTFTGAVLVDGDYRIVTSRFLPDGLAREIVMSLQGIDGLTVFATTLETDHIISDTYHELSPILQVFVPMEPDQMTGHRFIGVPMRVRDDDTRERIVADLTGRWGEQIEVVRNQEFLDVIPAGATKGSGLNDLVAWLTGPGGPHPGERVETWSFGDSWNDISMHEVADHAVALPWSPAEVTAVCEHTTGSMAELIDRVLEAGGGGRRDRSGSASRSVRALGTRGAHGGDGPAVRASGATDDKRS</sequence>
<accession>A0ABT4I7R9</accession>
<dbReference type="SUPFAM" id="SSF56784">
    <property type="entry name" value="HAD-like"/>
    <property type="match status" value="1"/>
</dbReference>
<reference evidence="2" key="1">
    <citation type="submission" date="2022-10" db="EMBL/GenBank/DDBJ databases">
        <title>Genome sequence of Actinomyces israelii ATCC 10048.</title>
        <authorList>
            <person name="Watt R.M."/>
            <person name="Tong W.M."/>
        </authorList>
    </citation>
    <scope>NUCLEOTIDE SEQUENCE</scope>
    <source>
        <strain evidence="2">ATCC 10048</strain>
    </source>
</reference>
<dbReference type="Proteomes" id="UP001072034">
    <property type="component" value="Unassembled WGS sequence"/>
</dbReference>
<dbReference type="InterPro" id="IPR023214">
    <property type="entry name" value="HAD_sf"/>
</dbReference>
<dbReference type="Pfam" id="PF08282">
    <property type="entry name" value="Hydrolase_3"/>
    <property type="match status" value="1"/>
</dbReference>
<dbReference type="NCBIfam" id="TIGR01484">
    <property type="entry name" value="HAD-SF-IIB"/>
    <property type="match status" value="1"/>
</dbReference>
<gene>
    <name evidence="2" type="ORF">OHJ16_06915</name>
</gene>
<dbReference type="InterPro" id="IPR036412">
    <property type="entry name" value="HAD-like_sf"/>
</dbReference>
<keyword evidence="3" id="KW-1185">Reference proteome</keyword>
<dbReference type="Gene3D" id="3.40.50.1000">
    <property type="entry name" value="HAD superfamily/HAD-like"/>
    <property type="match status" value="1"/>
</dbReference>
<evidence type="ECO:0000256" key="1">
    <source>
        <dbReference type="SAM" id="MobiDB-lite"/>
    </source>
</evidence>
<evidence type="ECO:0000313" key="3">
    <source>
        <dbReference type="Proteomes" id="UP001072034"/>
    </source>
</evidence>
<protein>
    <submittedName>
        <fullName evidence="2">HAD family hydrolase</fullName>
    </submittedName>
</protein>
<dbReference type="PANTHER" id="PTHR10000">
    <property type="entry name" value="PHOSPHOSERINE PHOSPHATASE"/>
    <property type="match status" value="1"/>
</dbReference>
<feature type="region of interest" description="Disordered" evidence="1">
    <location>
        <begin position="263"/>
        <end position="305"/>
    </location>
</feature>
<organism evidence="2 3">
    <name type="scientific">Actinomyces israelii</name>
    <dbReference type="NCBI Taxonomy" id="1659"/>
    <lineage>
        <taxon>Bacteria</taxon>
        <taxon>Bacillati</taxon>
        <taxon>Actinomycetota</taxon>
        <taxon>Actinomycetes</taxon>
        <taxon>Actinomycetales</taxon>
        <taxon>Actinomycetaceae</taxon>
        <taxon>Actinomyces</taxon>
    </lineage>
</organism>
<proteinExistence type="predicted"/>
<dbReference type="RefSeq" id="WP_268917298.1">
    <property type="nucleotide sequence ID" value="NZ_CP124548.1"/>
</dbReference>
<keyword evidence="2" id="KW-0378">Hydrolase</keyword>
<evidence type="ECO:0000313" key="2">
    <source>
        <dbReference type="EMBL" id="MCZ0857773.1"/>
    </source>
</evidence>
<dbReference type="InterPro" id="IPR006379">
    <property type="entry name" value="HAD-SF_hydro_IIB"/>
</dbReference>
<dbReference type="PANTHER" id="PTHR10000:SF8">
    <property type="entry name" value="HAD SUPERFAMILY HYDROLASE-LIKE, TYPE 3"/>
    <property type="match status" value="1"/>
</dbReference>
<dbReference type="Gene3D" id="3.30.1240.10">
    <property type="match status" value="1"/>
</dbReference>
<name>A0ABT4I7R9_9ACTO</name>
<dbReference type="GO" id="GO:0016787">
    <property type="term" value="F:hydrolase activity"/>
    <property type="evidence" value="ECO:0007669"/>
    <property type="project" value="UniProtKB-KW"/>
</dbReference>
<comment type="caution">
    <text evidence="2">The sequence shown here is derived from an EMBL/GenBank/DDBJ whole genome shotgun (WGS) entry which is preliminary data.</text>
</comment>